<dbReference type="InterPro" id="IPR022742">
    <property type="entry name" value="Hydrolase_4"/>
</dbReference>
<proteinExistence type="predicted"/>
<dbReference type="Gene3D" id="3.40.50.1820">
    <property type="entry name" value="alpha/beta hydrolase"/>
    <property type="match status" value="1"/>
</dbReference>
<evidence type="ECO:0000259" key="1">
    <source>
        <dbReference type="Pfam" id="PF12146"/>
    </source>
</evidence>
<keyword evidence="3" id="KW-1185">Reference proteome</keyword>
<organism evidence="2 3">
    <name type="scientific">Acidomonas methanolica NBRC 104435</name>
    <dbReference type="NCBI Taxonomy" id="1231351"/>
    <lineage>
        <taxon>Bacteria</taxon>
        <taxon>Pseudomonadati</taxon>
        <taxon>Pseudomonadota</taxon>
        <taxon>Alphaproteobacteria</taxon>
        <taxon>Acetobacterales</taxon>
        <taxon>Acetobacteraceae</taxon>
        <taxon>Acidomonas</taxon>
    </lineage>
</organism>
<dbReference type="InterPro" id="IPR029058">
    <property type="entry name" value="AB_hydrolase_fold"/>
</dbReference>
<dbReference type="PANTHER" id="PTHR11614">
    <property type="entry name" value="PHOSPHOLIPASE-RELATED"/>
    <property type="match status" value="1"/>
</dbReference>
<dbReference type="GO" id="GO:0016787">
    <property type="term" value="F:hydrolase activity"/>
    <property type="evidence" value="ECO:0007669"/>
    <property type="project" value="UniProtKB-KW"/>
</dbReference>
<dbReference type="EMBL" id="BAND01000015">
    <property type="protein sequence ID" value="GAJ28206.1"/>
    <property type="molecule type" value="Genomic_DNA"/>
</dbReference>
<reference evidence="3" key="1">
    <citation type="journal article" date="2014" name="FEMS Microbiol. Lett.">
        <title>Draft Genomic DNA Sequence of the Facultatively Methylotrophic Bacterium Acidomonas methanolica type strain MB58.</title>
        <authorList>
            <person name="Higashiura N."/>
            <person name="Hadano H."/>
            <person name="Hirakawa H."/>
            <person name="Matsutani M."/>
            <person name="Takabe S."/>
            <person name="Matsushita K."/>
            <person name="Azuma Y."/>
        </authorList>
    </citation>
    <scope>NUCLEOTIDE SEQUENCE [LARGE SCALE GENOMIC DNA]</scope>
    <source>
        <strain evidence="3">MB58</strain>
    </source>
</reference>
<reference evidence="2 3" key="2">
    <citation type="journal article" date="2014" name="FEMS Microbiol. Lett.">
        <title>Draft genomic DNA sequence of the facultatively methylotrophic bacterium Acidomonas methanolica type strain MB58.</title>
        <authorList>
            <person name="Higashiura N."/>
            <person name="Hadano H."/>
            <person name="Hirakawa H."/>
            <person name="Matsutani M."/>
            <person name="Takabe S."/>
            <person name="Matsushita K."/>
            <person name="Azuma Y."/>
        </authorList>
    </citation>
    <scope>NUCLEOTIDE SEQUENCE [LARGE SCALE GENOMIC DNA]</scope>
    <source>
        <strain evidence="2 3">MB58</strain>
    </source>
</reference>
<protein>
    <submittedName>
        <fullName evidence="2">Hydrolase alpha/beta</fullName>
    </submittedName>
</protein>
<evidence type="ECO:0000313" key="2">
    <source>
        <dbReference type="EMBL" id="GAJ28206.1"/>
    </source>
</evidence>
<dbReference type="Pfam" id="PF12146">
    <property type="entry name" value="Hydrolase_4"/>
    <property type="match status" value="1"/>
</dbReference>
<dbReference type="Proteomes" id="UP000019760">
    <property type="component" value="Unassembled WGS sequence"/>
</dbReference>
<evidence type="ECO:0000313" key="3">
    <source>
        <dbReference type="Proteomes" id="UP000019760"/>
    </source>
</evidence>
<accession>A0A023D344</accession>
<keyword evidence="2" id="KW-0378">Hydrolase</keyword>
<sequence length="269" mass="29003">MEDGVALARRDWPLPGAERGVLLVHGYGEHSGRYAHLAAWFRARGYAVRSYDHRGHGLSPGRRGAIRRLDDLPRDLTTVYRAFAQELPHEPLLFGHSMGGLTAARAVLDGRVAPPRLILSSPALRLPVGRALSHVARLLARVVPGLPLRAGISPADLSHDAAFGQAARSDPLGTGWITLSLVDYFLRAGEACIRDAPALDVPTLLLAAGADRVVDPQGSIDFAAAAPAGRVELHLFEGLYHEIFNEPPPAGEIVFETLEAWLSGPVRER</sequence>
<feature type="domain" description="Serine aminopeptidase S33" evidence="1">
    <location>
        <begin position="20"/>
        <end position="247"/>
    </location>
</feature>
<name>A0A023D344_ACIMT</name>
<dbReference type="InterPro" id="IPR051044">
    <property type="entry name" value="MAG_DAG_Lipase"/>
</dbReference>
<comment type="caution">
    <text evidence="2">The sequence shown here is derived from an EMBL/GenBank/DDBJ whole genome shotgun (WGS) entry which is preliminary data.</text>
</comment>
<gene>
    <name evidence="2" type="ORF">Amme_015_073</name>
</gene>
<dbReference type="AlphaFoldDB" id="A0A023D344"/>
<dbReference type="SUPFAM" id="SSF53474">
    <property type="entry name" value="alpha/beta-Hydrolases"/>
    <property type="match status" value="1"/>
</dbReference>